<dbReference type="InterPro" id="IPR000595">
    <property type="entry name" value="cNMP-bd_dom"/>
</dbReference>
<feature type="domain" description="HTH crp-type" evidence="5">
    <location>
        <begin position="165"/>
        <end position="231"/>
    </location>
</feature>
<sequence length="233" mass="26172">MLYFSALHVATHYLRIGLFYRTIQIPLFMTSINPDPKAALMPLSQLSSKTYSLQKGEALFRQGDMAAAIFWVEKGCIRLERRTFDGRLVLIHTALAGEFLAEASLFSDTYHCDAVAAEPSLLWAYSRAAVLQMLQLEPATATSFLATVARQLQRTRQRLELRNVRSAKERLILYLQLQADEGGQVTLKGELQDLAAELGLSREALYRTLADLEKTGHIWRSGGTILIRKSLDV</sequence>
<dbReference type="Pfam" id="PF00027">
    <property type="entry name" value="cNMP_binding"/>
    <property type="match status" value="1"/>
</dbReference>
<keyword evidence="1" id="KW-0805">Transcription regulation</keyword>
<dbReference type="PROSITE" id="PS51063">
    <property type="entry name" value="HTH_CRP_2"/>
    <property type="match status" value="1"/>
</dbReference>
<dbReference type="InterPro" id="IPR014710">
    <property type="entry name" value="RmlC-like_jellyroll"/>
</dbReference>
<dbReference type="GO" id="GO:0003677">
    <property type="term" value="F:DNA binding"/>
    <property type="evidence" value="ECO:0007669"/>
    <property type="project" value="UniProtKB-KW"/>
</dbReference>
<accession>A0A7X3MUK3</accession>
<dbReference type="SUPFAM" id="SSF51206">
    <property type="entry name" value="cAMP-binding domain-like"/>
    <property type="match status" value="1"/>
</dbReference>
<dbReference type="AlphaFoldDB" id="A0A7X3MUK3"/>
<dbReference type="Gene3D" id="2.60.120.10">
    <property type="entry name" value="Jelly Rolls"/>
    <property type="match status" value="1"/>
</dbReference>
<dbReference type="InterPro" id="IPR036388">
    <property type="entry name" value="WH-like_DNA-bd_sf"/>
</dbReference>
<dbReference type="GO" id="GO:0003700">
    <property type="term" value="F:DNA-binding transcription factor activity"/>
    <property type="evidence" value="ECO:0007669"/>
    <property type="project" value="TreeGrafter"/>
</dbReference>
<dbReference type="OrthoDB" id="571714at2"/>
<evidence type="ECO:0000259" key="4">
    <source>
        <dbReference type="PROSITE" id="PS50042"/>
    </source>
</evidence>
<comment type="caution">
    <text evidence="6">The sequence shown here is derived from an EMBL/GenBank/DDBJ whole genome shotgun (WGS) entry which is preliminary data.</text>
</comment>
<proteinExistence type="predicted"/>
<keyword evidence="3" id="KW-0804">Transcription</keyword>
<evidence type="ECO:0000313" key="7">
    <source>
        <dbReference type="Proteomes" id="UP000436483"/>
    </source>
</evidence>
<organism evidence="6 7">
    <name type="scientific">Microvirga makkahensis</name>
    <dbReference type="NCBI Taxonomy" id="1128670"/>
    <lineage>
        <taxon>Bacteria</taxon>
        <taxon>Pseudomonadati</taxon>
        <taxon>Pseudomonadota</taxon>
        <taxon>Alphaproteobacteria</taxon>
        <taxon>Hyphomicrobiales</taxon>
        <taxon>Methylobacteriaceae</taxon>
        <taxon>Microvirga</taxon>
    </lineage>
</organism>
<evidence type="ECO:0000259" key="5">
    <source>
        <dbReference type="PROSITE" id="PS51063"/>
    </source>
</evidence>
<evidence type="ECO:0000313" key="6">
    <source>
        <dbReference type="EMBL" id="MXQ13499.1"/>
    </source>
</evidence>
<dbReference type="Gene3D" id="1.10.10.10">
    <property type="entry name" value="Winged helix-like DNA-binding domain superfamily/Winged helix DNA-binding domain"/>
    <property type="match status" value="1"/>
</dbReference>
<dbReference type="EMBL" id="WURB01000017">
    <property type="protein sequence ID" value="MXQ13499.1"/>
    <property type="molecule type" value="Genomic_DNA"/>
</dbReference>
<dbReference type="SMART" id="SM00100">
    <property type="entry name" value="cNMP"/>
    <property type="match status" value="1"/>
</dbReference>
<evidence type="ECO:0000256" key="2">
    <source>
        <dbReference type="ARBA" id="ARBA00023125"/>
    </source>
</evidence>
<dbReference type="CDD" id="cd00038">
    <property type="entry name" value="CAP_ED"/>
    <property type="match status" value="1"/>
</dbReference>
<protein>
    <submittedName>
        <fullName evidence="6">Cyclic nucleotide-binding domain-containing protein</fullName>
    </submittedName>
</protein>
<feature type="domain" description="Cyclic nucleotide-binding" evidence="4">
    <location>
        <begin position="43"/>
        <end position="134"/>
    </location>
</feature>
<dbReference type="Proteomes" id="UP000436483">
    <property type="component" value="Unassembled WGS sequence"/>
</dbReference>
<evidence type="ECO:0000256" key="1">
    <source>
        <dbReference type="ARBA" id="ARBA00023015"/>
    </source>
</evidence>
<keyword evidence="2" id="KW-0238">DNA-binding</keyword>
<evidence type="ECO:0000256" key="3">
    <source>
        <dbReference type="ARBA" id="ARBA00023163"/>
    </source>
</evidence>
<dbReference type="SUPFAM" id="SSF46785">
    <property type="entry name" value="Winged helix' DNA-binding domain"/>
    <property type="match status" value="1"/>
</dbReference>
<name>A0A7X3MUK3_9HYPH</name>
<gene>
    <name evidence="6" type="ORF">GR328_18925</name>
</gene>
<dbReference type="PANTHER" id="PTHR24567:SF74">
    <property type="entry name" value="HTH-TYPE TRANSCRIPTIONAL REGULATOR ARCR"/>
    <property type="match status" value="1"/>
</dbReference>
<dbReference type="GO" id="GO:0005829">
    <property type="term" value="C:cytosol"/>
    <property type="evidence" value="ECO:0007669"/>
    <property type="project" value="TreeGrafter"/>
</dbReference>
<dbReference type="InterPro" id="IPR012318">
    <property type="entry name" value="HTH_CRP"/>
</dbReference>
<keyword evidence="7" id="KW-1185">Reference proteome</keyword>
<dbReference type="InterPro" id="IPR018490">
    <property type="entry name" value="cNMP-bd_dom_sf"/>
</dbReference>
<dbReference type="PANTHER" id="PTHR24567">
    <property type="entry name" value="CRP FAMILY TRANSCRIPTIONAL REGULATORY PROTEIN"/>
    <property type="match status" value="1"/>
</dbReference>
<dbReference type="PROSITE" id="PS50042">
    <property type="entry name" value="CNMP_BINDING_3"/>
    <property type="match status" value="1"/>
</dbReference>
<dbReference type="InterPro" id="IPR036390">
    <property type="entry name" value="WH_DNA-bd_sf"/>
</dbReference>
<dbReference type="Pfam" id="PF13545">
    <property type="entry name" value="HTH_Crp_2"/>
    <property type="match status" value="1"/>
</dbReference>
<reference evidence="6 7" key="2">
    <citation type="submission" date="2020-01" db="EMBL/GenBank/DDBJ databases">
        <title>Microvirga sp. nov., an arsenate reduction bacterium isolated from Tibet hotspring sediments.</title>
        <authorList>
            <person name="Xian W.-D."/>
            <person name="Li W.-J."/>
        </authorList>
    </citation>
    <scope>NUCLEOTIDE SEQUENCE [LARGE SCALE GENOMIC DNA]</scope>
    <source>
        <strain evidence="6 7">KCTC 23863</strain>
    </source>
</reference>
<dbReference type="SMART" id="SM00419">
    <property type="entry name" value="HTH_CRP"/>
    <property type="match status" value="1"/>
</dbReference>
<dbReference type="RefSeq" id="WP_160886551.1">
    <property type="nucleotide sequence ID" value="NZ_WURB01000017.1"/>
</dbReference>
<reference evidence="6 7" key="1">
    <citation type="submission" date="2019-12" db="EMBL/GenBank/DDBJ databases">
        <authorList>
            <person name="Yuan C.-G."/>
        </authorList>
    </citation>
    <scope>NUCLEOTIDE SEQUENCE [LARGE SCALE GENOMIC DNA]</scope>
    <source>
        <strain evidence="6 7">KCTC 23863</strain>
    </source>
</reference>
<dbReference type="InterPro" id="IPR050397">
    <property type="entry name" value="Env_Response_Regulators"/>
</dbReference>